<gene>
    <name evidence="3" type="ORF">CLV54_0702</name>
</gene>
<dbReference type="Proteomes" id="UP000230161">
    <property type="component" value="Unassembled WGS sequence"/>
</dbReference>
<feature type="chain" id="PRO_5038709695" evidence="2">
    <location>
        <begin position="21"/>
        <end position="184"/>
    </location>
</feature>
<keyword evidence="2" id="KW-0732">Signal</keyword>
<dbReference type="EMBL" id="PGFB01000001">
    <property type="protein sequence ID" value="PJJ65665.1"/>
    <property type="molecule type" value="Genomic_DNA"/>
</dbReference>
<dbReference type="AlphaFoldDB" id="A0A2M9C562"/>
<sequence length="184" mass="17825">MKTKLMLTVAGSAIAILALAGCSAQTDSGTADDTSSSSSSSGSSSGSGAYGDTSSTPSDATQAPAASGDDLAVASSSLGEIVVDGQGMTAYVFDKDTQNATSSACTGDCAAAWPAIETSSDTPTVTGVTGTVGTITGVDGGKQITINGWPIYTFASDSAAGDVNGQAFGGVWWAISPAGEKIAG</sequence>
<dbReference type="GO" id="GO:0043448">
    <property type="term" value="P:alkane catabolic process"/>
    <property type="evidence" value="ECO:0007669"/>
    <property type="project" value="TreeGrafter"/>
</dbReference>
<feature type="compositionally biased region" description="Low complexity" evidence="1">
    <location>
        <begin position="27"/>
        <end position="56"/>
    </location>
</feature>
<dbReference type="PANTHER" id="PTHR39335:SF1">
    <property type="entry name" value="BLL4220 PROTEIN"/>
    <property type="match status" value="1"/>
</dbReference>
<evidence type="ECO:0000256" key="1">
    <source>
        <dbReference type="SAM" id="MobiDB-lite"/>
    </source>
</evidence>
<evidence type="ECO:0000256" key="2">
    <source>
        <dbReference type="SAM" id="SignalP"/>
    </source>
</evidence>
<feature type="region of interest" description="Disordered" evidence="1">
    <location>
        <begin position="27"/>
        <end position="68"/>
    </location>
</feature>
<feature type="signal peptide" evidence="2">
    <location>
        <begin position="1"/>
        <end position="20"/>
    </location>
</feature>
<keyword evidence="3" id="KW-0449">Lipoprotein</keyword>
<dbReference type="PROSITE" id="PS51257">
    <property type="entry name" value="PROKAR_LIPOPROTEIN"/>
    <property type="match status" value="1"/>
</dbReference>
<organism evidence="3 4">
    <name type="scientific">Compostimonas suwonensis</name>
    <dbReference type="NCBI Taxonomy" id="1048394"/>
    <lineage>
        <taxon>Bacteria</taxon>
        <taxon>Bacillati</taxon>
        <taxon>Actinomycetota</taxon>
        <taxon>Actinomycetes</taxon>
        <taxon>Micrococcales</taxon>
        <taxon>Microbacteriaceae</taxon>
        <taxon>Compostimonas</taxon>
    </lineage>
</organism>
<reference evidence="3 4" key="1">
    <citation type="submission" date="2017-11" db="EMBL/GenBank/DDBJ databases">
        <title>Genomic Encyclopedia of Archaeal and Bacterial Type Strains, Phase II (KMG-II): From Individual Species to Whole Genera.</title>
        <authorList>
            <person name="Goeker M."/>
        </authorList>
    </citation>
    <scope>NUCLEOTIDE SEQUENCE [LARGE SCALE GENOMIC DNA]</scope>
    <source>
        <strain evidence="3 4">DSM 25625</strain>
    </source>
</reference>
<dbReference type="InterPro" id="IPR005297">
    <property type="entry name" value="Lipoprotein_repeat"/>
</dbReference>
<keyword evidence="4" id="KW-1185">Reference proteome</keyword>
<dbReference type="Pfam" id="PF03640">
    <property type="entry name" value="Lipoprotein_15"/>
    <property type="match status" value="2"/>
</dbReference>
<accession>A0A2M9C562</accession>
<evidence type="ECO:0000313" key="4">
    <source>
        <dbReference type="Proteomes" id="UP000230161"/>
    </source>
</evidence>
<proteinExistence type="predicted"/>
<dbReference type="PANTHER" id="PTHR39335">
    <property type="entry name" value="BLL4220 PROTEIN"/>
    <property type="match status" value="1"/>
</dbReference>
<dbReference type="RefSeq" id="WP_245861280.1">
    <property type="nucleotide sequence ID" value="NZ_PGFB01000001.1"/>
</dbReference>
<evidence type="ECO:0000313" key="3">
    <source>
        <dbReference type="EMBL" id="PJJ65665.1"/>
    </source>
</evidence>
<comment type="caution">
    <text evidence="3">The sequence shown here is derived from an EMBL/GenBank/DDBJ whole genome shotgun (WGS) entry which is preliminary data.</text>
</comment>
<name>A0A2M9C562_9MICO</name>
<protein>
    <submittedName>
        <fullName evidence="3">Putative lipoprotein with Yx(FWY)xxD motif</fullName>
    </submittedName>
</protein>